<reference evidence="8 9" key="1">
    <citation type="journal article" date="2009" name="Nucleic Acids Res.">
        <title>Analysis of complete genome sequence of Neorickettsia risticii: causative agent of Potomac horse fever.</title>
        <authorList>
            <person name="Lin M."/>
            <person name="Zhang C."/>
            <person name="Gibson K."/>
            <person name="Rikihisa Y."/>
        </authorList>
    </citation>
    <scope>NUCLEOTIDE SEQUENCE [LARGE SCALE GENOMIC DNA]</scope>
    <source>
        <strain evidence="8 9">Illinois</strain>
    </source>
</reference>
<keyword evidence="9" id="KW-1185">Reference proteome</keyword>
<keyword evidence="7" id="KW-0997">Cell inner membrane</keyword>
<comment type="subunit">
    <text evidence="7">F-type ATPases have 2 components, F(1) - the catalytic core - and F(0) - the membrane proton channel. F(1) has five subunits: alpha(3), beta(3), gamma(1), delta(1), epsilon(1). F(0) has three main subunits: a(1), b(2) and c(10-14). The alpha and beta chains form an alternating ring which encloses part of the gamma chain. F(1) is attached to F(0) by a central stalk formed by the gamma and epsilon chains, while a peripheral stalk is formed by the delta and b chains.</text>
</comment>
<keyword evidence="7" id="KW-0139">CF(1)</keyword>
<proteinExistence type="inferred from homology"/>
<dbReference type="Pfam" id="PF00213">
    <property type="entry name" value="OSCP"/>
    <property type="match status" value="1"/>
</dbReference>
<comment type="function">
    <text evidence="7">F(1)F(0) ATP synthase produces ATP from ADP in the presence of a proton or sodium gradient. F-type ATPases consist of two structural domains, F(1) containing the extramembraneous catalytic core and F(0) containing the membrane proton channel, linked together by a central stalk and a peripheral stalk. During catalysis, ATP synthesis in the catalytic domain of F(1) is coupled via a rotary mechanism of the central stalk subunits to proton translocation.</text>
</comment>
<accession>C6V414</accession>
<dbReference type="KEGG" id="nri:NRI_0133"/>
<comment type="similarity">
    <text evidence="7">Belongs to the ATPase delta chain family.</text>
</comment>
<dbReference type="AlphaFoldDB" id="C6V414"/>
<gene>
    <name evidence="7 8" type="primary">atpH</name>
    <name evidence="8" type="ordered locus">NRI_0133</name>
</gene>
<organism evidence="8 9">
    <name type="scientific">Neorickettsia risticii (strain Illinois)</name>
    <dbReference type="NCBI Taxonomy" id="434131"/>
    <lineage>
        <taxon>Bacteria</taxon>
        <taxon>Pseudomonadati</taxon>
        <taxon>Pseudomonadota</taxon>
        <taxon>Alphaproteobacteria</taxon>
        <taxon>Rickettsiales</taxon>
        <taxon>Anaplasmataceae</taxon>
        <taxon>Neorickettsia</taxon>
    </lineage>
</organism>
<dbReference type="InterPro" id="IPR000711">
    <property type="entry name" value="ATPase_OSCP/dsu"/>
</dbReference>
<dbReference type="eggNOG" id="COG0712">
    <property type="taxonomic scope" value="Bacteria"/>
</dbReference>
<dbReference type="HAMAP" id="MF_01416">
    <property type="entry name" value="ATP_synth_delta_bact"/>
    <property type="match status" value="1"/>
</dbReference>
<protein>
    <recommendedName>
        <fullName evidence="7">ATP synthase subunit delta</fullName>
    </recommendedName>
    <alternativeName>
        <fullName evidence="7">ATP synthase F(1) sector subunit delta</fullName>
    </alternativeName>
    <alternativeName>
        <fullName evidence="7">F-type ATPase subunit delta</fullName>
        <shortName evidence="7">F-ATPase subunit delta</shortName>
    </alternativeName>
</protein>
<evidence type="ECO:0000256" key="2">
    <source>
        <dbReference type="ARBA" id="ARBA00022448"/>
    </source>
</evidence>
<dbReference type="OrthoDB" id="9796185at2"/>
<dbReference type="NCBIfam" id="TIGR01145">
    <property type="entry name" value="ATP_synt_delta"/>
    <property type="match status" value="1"/>
</dbReference>
<sequence length="174" mass="19509">MQQYIAGRYAQSLYAVCGPRLESDANKFLGLLSESNFLSFARIKTSTKVYVLDKLDLPCELKNLCKLLLANHRGFLCTRVLLEYIEIVKRNRKEVDARVESYSRLSATAKKKVADALLVKFPCLKKINIAQKVNHSLLGGLTIKINSIMIDLSIAGRLAKCKSIGQSTILEIFQ</sequence>
<evidence type="ECO:0000256" key="7">
    <source>
        <dbReference type="HAMAP-Rule" id="MF_01416"/>
    </source>
</evidence>
<evidence type="ECO:0000256" key="5">
    <source>
        <dbReference type="ARBA" id="ARBA00023136"/>
    </source>
</evidence>
<evidence type="ECO:0000256" key="6">
    <source>
        <dbReference type="ARBA" id="ARBA00023310"/>
    </source>
</evidence>
<evidence type="ECO:0000256" key="4">
    <source>
        <dbReference type="ARBA" id="ARBA00023065"/>
    </source>
</evidence>
<dbReference type="PRINTS" id="PR00125">
    <property type="entry name" value="ATPASEDELTA"/>
</dbReference>
<dbReference type="EMBL" id="CP001431">
    <property type="protein sequence ID" value="ACT69131.1"/>
    <property type="molecule type" value="Genomic_DNA"/>
</dbReference>
<dbReference type="GO" id="GO:0046933">
    <property type="term" value="F:proton-transporting ATP synthase activity, rotational mechanism"/>
    <property type="evidence" value="ECO:0007669"/>
    <property type="project" value="UniProtKB-UniRule"/>
</dbReference>
<evidence type="ECO:0000256" key="1">
    <source>
        <dbReference type="ARBA" id="ARBA00004370"/>
    </source>
</evidence>
<dbReference type="InterPro" id="IPR020781">
    <property type="entry name" value="ATPase_OSCP/d_CS"/>
</dbReference>
<evidence type="ECO:0000256" key="3">
    <source>
        <dbReference type="ARBA" id="ARBA00022781"/>
    </source>
</evidence>
<dbReference type="PROSITE" id="PS00389">
    <property type="entry name" value="ATPASE_DELTA"/>
    <property type="match status" value="1"/>
</dbReference>
<name>C6V414_NEORI</name>
<keyword evidence="4 7" id="KW-0406">Ion transport</keyword>
<dbReference type="PANTHER" id="PTHR11910">
    <property type="entry name" value="ATP SYNTHASE DELTA CHAIN"/>
    <property type="match status" value="1"/>
</dbReference>
<evidence type="ECO:0000313" key="8">
    <source>
        <dbReference type="EMBL" id="ACT69131.1"/>
    </source>
</evidence>
<dbReference type="GO" id="GO:0005886">
    <property type="term" value="C:plasma membrane"/>
    <property type="evidence" value="ECO:0007669"/>
    <property type="project" value="UniProtKB-SubCell"/>
</dbReference>
<keyword evidence="2 7" id="KW-0813">Transport</keyword>
<keyword evidence="3 7" id="KW-0375">Hydrogen ion transport</keyword>
<keyword evidence="5 7" id="KW-0472">Membrane</keyword>
<dbReference type="GO" id="GO:0045259">
    <property type="term" value="C:proton-transporting ATP synthase complex"/>
    <property type="evidence" value="ECO:0007669"/>
    <property type="project" value="UniProtKB-KW"/>
</dbReference>
<dbReference type="HOGENOM" id="CLU_1546009_0_0_5"/>
<comment type="subcellular location">
    <subcellularLocation>
        <location evidence="7">Cell inner membrane</location>
        <topology evidence="7">Peripheral membrane protein</topology>
    </subcellularLocation>
    <subcellularLocation>
        <location evidence="1">Membrane</location>
    </subcellularLocation>
</comment>
<keyword evidence="7" id="KW-1003">Cell membrane</keyword>
<evidence type="ECO:0000313" key="9">
    <source>
        <dbReference type="Proteomes" id="UP000001627"/>
    </source>
</evidence>
<dbReference type="RefSeq" id="WP_015816022.1">
    <property type="nucleotide sequence ID" value="NC_013009.1"/>
</dbReference>
<comment type="function">
    <text evidence="7">This protein is part of the stalk that links CF(0) to CF(1). It either transmits conformational changes from CF(0) to CF(1) or is implicated in proton conduction.</text>
</comment>
<dbReference type="Proteomes" id="UP000001627">
    <property type="component" value="Chromosome"/>
</dbReference>
<dbReference type="STRING" id="434131.NRI_0133"/>
<keyword evidence="6 7" id="KW-0066">ATP synthesis</keyword>